<proteinExistence type="predicted"/>
<accession>A0AAF3F0P0</accession>
<dbReference type="PROSITE" id="PS50225">
    <property type="entry name" value="SOCS"/>
    <property type="match status" value="1"/>
</dbReference>
<dbReference type="GO" id="GO:0046935">
    <property type="term" value="F:1-phosphatidylinositol-3-kinase regulator activity"/>
    <property type="evidence" value="ECO:0007669"/>
    <property type="project" value="TreeGrafter"/>
</dbReference>
<dbReference type="PROSITE" id="PS50001">
    <property type="entry name" value="SH2"/>
    <property type="match status" value="1"/>
</dbReference>
<sequence>MDDQQPSTSNESPKTFRNLPTNGNRYMENPHFHETDQGTPRGTDCFSEHIKILKRCPWYWGDITWSEAESLLLPCPEGTYLLRDSRNDSHIFTVSWRSREKVLHSRSLLYWNAKSGPDITKILEKAIRESQSGEANLLMHRRGEADQAELCTITMPLSRFDLFPQSLSYLCRLELRLTHDVVSLSRARHVPPRILDYLLEPRFLAPPIEYCVEQIKKRYRAEIDL</sequence>
<name>A0AAF3F0P0_9BILA</name>
<evidence type="ECO:0000256" key="3">
    <source>
        <dbReference type="SAM" id="MobiDB-lite"/>
    </source>
</evidence>
<dbReference type="SMART" id="SM00252">
    <property type="entry name" value="SH2"/>
    <property type="match status" value="1"/>
</dbReference>
<feature type="domain" description="SOCS box" evidence="5">
    <location>
        <begin position="152"/>
        <end position="204"/>
    </location>
</feature>
<dbReference type="GO" id="GO:0046854">
    <property type="term" value="P:phosphatidylinositol phosphate biosynthetic process"/>
    <property type="evidence" value="ECO:0007669"/>
    <property type="project" value="TreeGrafter"/>
</dbReference>
<evidence type="ECO:0000256" key="2">
    <source>
        <dbReference type="PROSITE-ProRule" id="PRU00191"/>
    </source>
</evidence>
<dbReference type="PANTHER" id="PTHR10155">
    <property type="entry name" value="PHOSPHATIDYLINOSITOL 3-KINASE REGULATORY SUBUNIT"/>
    <property type="match status" value="1"/>
</dbReference>
<keyword evidence="1 2" id="KW-0727">SH2 domain</keyword>
<evidence type="ECO:0000256" key="1">
    <source>
        <dbReference type="ARBA" id="ARBA00022999"/>
    </source>
</evidence>
<evidence type="ECO:0000313" key="7">
    <source>
        <dbReference type="WBParaSite" id="MBELARI_LOCUS1374"/>
    </source>
</evidence>
<dbReference type="WBParaSite" id="MBELARI_LOCUS1374">
    <property type="protein sequence ID" value="MBELARI_LOCUS1374"/>
    <property type="gene ID" value="MBELARI_LOCUS1374"/>
</dbReference>
<dbReference type="SUPFAM" id="SSF55550">
    <property type="entry name" value="SH2 domain"/>
    <property type="match status" value="1"/>
</dbReference>
<dbReference type="Proteomes" id="UP000887575">
    <property type="component" value="Unassembled WGS sequence"/>
</dbReference>
<evidence type="ECO:0008006" key="9">
    <source>
        <dbReference type="Google" id="ProtNLM"/>
    </source>
</evidence>
<evidence type="ECO:0000313" key="6">
    <source>
        <dbReference type="Proteomes" id="UP000887575"/>
    </source>
</evidence>
<dbReference type="InterPro" id="IPR036860">
    <property type="entry name" value="SH2_dom_sf"/>
</dbReference>
<dbReference type="GO" id="GO:0005942">
    <property type="term" value="C:phosphatidylinositol 3-kinase complex"/>
    <property type="evidence" value="ECO:0007669"/>
    <property type="project" value="TreeGrafter"/>
</dbReference>
<dbReference type="AlphaFoldDB" id="A0AAF3F0P0"/>
<evidence type="ECO:0000259" key="4">
    <source>
        <dbReference type="PROSITE" id="PS50001"/>
    </source>
</evidence>
<keyword evidence="6" id="KW-1185">Reference proteome</keyword>
<protein>
    <recommendedName>
        <fullName evidence="9">Suppressor of cytokine signaling 7</fullName>
    </recommendedName>
</protein>
<dbReference type="Gene3D" id="3.30.505.10">
    <property type="entry name" value="SH2 domain"/>
    <property type="match status" value="1"/>
</dbReference>
<feature type="domain" description="SH2" evidence="4">
    <location>
        <begin position="58"/>
        <end position="106"/>
    </location>
</feature>
<dbReference type="Pfam" id="PF00017">
    <property type="entry name" value="SH2"/>
    <property type="match status" value="1"/>
</dbReference>
<organism evidence="6 8">
    <name type="scientific">Mesorhabditis belari</name>
    <dbReference type="NCBI Taxonomy" id="2138241"/>
    <lineage>
        <taxon>Eukaryota</taxon>
        <taxon>Metazoa</taxon>
        <taxon>Ecdysozoa</taxon>
        <taxon>Nematoda</taxon>
        <taxon>Chromadorea</taxon>
        <taxon>Rhabditida</taxon>
        <taxon>Rhabditina</taxon>
        <taxon>Rhabditomorpha</taxon>
        <taxon>Rhabditoidea</taxon>
        <taxon>Rhabditidae</taxon>
        <taxon>Mesorhabditinae</taxon>
        <taxon>Mesorhabditis</taxon>
    </lineage>
</organism>
<dbReference type="WBParaSite" id="MBELARI_LOCUS20068">
    <property type="protein sequence ID" value="MBELARI_LOCUS20068"/>
    <property type="gene ID" value="MBELARI_LOCUS20068"/>
</dbReference>
<dbReference type="PANTHER" id="PTHR10155:SF32">
    <property type="entry name" value="LP02169P"/>
    <property type="match status" value="1"/>
</dbReference>
<evidence type="ECO:0000313" key="8">
    <source>
        <dbReference type="WBParaSite" id="MBELARI_LOCUS20068"/>
    </source>
</evidence>
<dbReference type="InterPro" id="IPR000980">
    <property type="entry name" value="SH2"/>
</dbReference>
<evidence type="ECO:0000259" key="5">
    <source>
        <dbReference type="PROSITE" id="PS50225"/>
    </source>
</evidence>
<dbReference type="InterPro" id="IPR001496">
    <property type="entry name" value="SOCS_box"/>
</dbReference>
<feature type="compositionally biased region" description="Polar residues" evidence="3">
    <location>
        <begin position="1"/>
        <end position="24"/>
    </location>
</feature>
<feature type="region of interest" description="Disordered" evidence="3">
    <location>
        <begin position="1"/>
        <end position="40"/>
    </location>
</feature>
<reference evidence="7 8" key="1">
    <citation type="submission" date="2024-02" db="UniProtKB">
        <authorList>
            <consortium name="WormBaseParasite"/>
        </authorList>
    </citation>
    <scope>IDENTIFICATION</scope>
</reference>